<reference evidence="2" key="1">
    <citation type="submission" date="2021-10" db="EMBL/GenBank/DDBJ databases">
        <title>Anaerobic single-cell dispensing facilitates the cultivation of human gut bacteria.</title>
        <authorList>
            <person name="Afrizal A."/>
        </authorList>
    </citation>
    <scope>NUCLEOTIDE SEQUENCE</scope>
    <source>
        <strain evidence="2">CLA-AA-H215</strain>
    </source>
</reference>
<organism evidence="2 3">
    <name type="scientific">Hominifimenecus microfluidus</name>
    <dbReference type="NCBI Taxonomy" id="2885348"/>
    <lineage>
        <taxon>Bacteria</taxon>
        <taxon>Bacillati</taxon>
        <taxon>Bacillota</taxon>
        <taxon>Clostridia</taxon>
        <taxon>Lachnospirales</taxon>
        <taxon>Lachnospiraceae</taxon>
        <taxon>Hominifimenecus</taxon>
    </lineage>
</organism>
<proteinExistence type="predicted"/>
<dbReference type="InterPro" id="IPR023875">
    <property type="entry name" value="DNA_repair_put"/>
</dbReference>
<dbReference type="NCBIfam" id="TIGR03915">
    <property type="entry name" value="SAM_7_link_chp"/>
    <property type="match status" value="1"/>
</dbReference>
<evidence type="ECO:0000259" key="1">
    <source>
        <dbReference type="Pfam" id="PF13566"/>
    </source>
</evidence>
<dbReference type="InterPro" id="IPR025404">
    <property type="entry name" value="DUF4130"/>
</dbReference>
<gene>
    <name evidence="2" type="ORF">LKD81_00275</name>
</gene>
<dbReference type="Proteomes" id="UP001198182">
    <property type="component" value="Unassembled WGS sequence"/>
</dbReference>
<dbReference type="AlphaFoldDB" id="A0AAE3JDP7"/>
<accession>A0AAE3JDP7</accession>
<dbReference type="Pfam" id="PF13566">
    <property type="entry name" value="DUF4130"/>
    <property type="match status" value="1"/>
</dbReference>
<feature type="domain" description="DUF4130" evidence="1">
    <location>
        <begin position="92"/>
        <end position="254"/>
    </location>
</feature>
<evidence type="ECO:0000313" key="2">
    <source>
        <dbReference type="EMBL" id="MCC2229435.1"/>
    </source>
</evidence>
<comment type="caution">
    <text evidence="2">The sequence shown here is derived from an EMBL/GenBank/DDBJ whole genome shotgun (WGS) entry which is preliminary data.</text>
</comment>
<protein>
    <submittedName>
        <fullName evidence="2">TIGR03915 family putative DNA repair protein</fullName>
    </submittedName>
</protein>
<dbReference type="RefSeq" id="WP_308452271.1">
    <property type="nucleotide sequence ID" value="NZ_JAJEQR010000001.1"/>
</dbReference>
<name>A0AAE3JDP7_9FIRM</name>
<evidence type="ECO:0000313" key="3">
    <source>
        <dbReference type="Proteomes" id="UP001198182"/>
    </source>
</evidence>
<keyword evidence="3" id="KW-1185">Reference proteome</keyword>
<dbReference type="EMBL" id="JAJEQR010000001">
    <property type="protein sequence ID" value="MCC2229435.1"/>
    <property type="molecule type" value="Genomic_DNA"/>
</dbReference>
<sequence>MSSNNTTYTYQCEDSTDGILTAVYDAWASRRGHSRIKLQIPREADTMELFSEYIPVQTDAEKAEKVRCSILKKISTEAWEMVFRASLSNQDEKADLIYRFLIGGFYYGAPVTKMMAEPVVMRMTELARSVSNEAHEWKQFIRFDEQAGRILFARFRPKNNVILSVSAHFADRLSGENFLILDTGRSIAAVHPAGQNWYLTSLSEADANAAFSSQPDEYRDLWKTFFDSIAIRERTNPKLQQNMMPLRYREYAVEFGERFR</sequence>